<dbReference type="KEGG" id="orm:HTY61_05020"/>
<name>A0A6N1VE35_9HYPH</name>
<evidence type="ECO:0000313" key="2">
    <source>
        <dbReference type="EMBL" id="QKV17865.1"/>
    </source>
</evidence>
<dbReference type="InterPro" id="IPR025484">
    <property type="entry name" value="DUF4376"/>
</dbReference>
<reference evidence="2 3" key="1">
    <citation type="submission" date="2020-06" db="EMBL/GenBank/DDBJ databases">
        <title>Oricola thermophila sp. nov. isolated from a tidal sediments.</title>
        <authorList>
            <person name="Kwon K.K."/>
            <person name="Yang S.-H."/>
            <person name="Park M.-J."/>
        </authorList>
    </citation>
    <scope>NUCLEOTIDE SEQUENCE [LARGE SCALE GENOMIC DNA]</scope>
    <source>
        <strain evidence="2 3">MEBiC13590</strain>
    </source>
</reference>
<keyword evidence="3" id="KW-1185">Reference proteome</keyword>
<proteinExistence type="predicted"/>
<accession>A0A6N1VE35</accession>
<sequence length="172" mass="18576">MIDSAKYTVSGTIIAIIDGKQVSVPDDPSNRHRRMIAEWEASGGVIQPYQTPAPTAADVNAERDRRIADGFMFNGVQYQSGPEDRENIAGAATAALGAIMNGAQPGDYHWHGGSSDFVWIAADNTEHAMDAQTVYAFGQAALAHKQAHIFAARALKDSDPIPADYADDQYWP</sequence>
<dbReference type="AlphaFoldDB" id="A0A6N1VE35"/>
<dbReference type="EMBL" id="CP054836">
    <property type="protein sequence ID" value="QKV17865.1"/>
    <property type="molecule type" value="Genomic_DNA"/>
</dbReference>
<feature type="domain" description="DUF4376" evidence="1">
    <location>
        <begin position="53"/>
        <end position="157"/>
    </location>
</feature>
<gene>
    <name evidence="2" type="ORF">HTY61_05020</name>
</gene>
<dbReference type="Pfam" id="PF14301">
    <property type="entry name" value="DUF4376"/>
    <property type="match status" value="1"/>
</dbReference>
<evidence type="ECO:0000259" key="1">
    <source>
        <dbReference type="Pfam" id="PF14301"/>
    </source>
</evidence>
<protein>
    <submittedName>
        <fullName evidence="2">DUF4376 domain-containing protein</fullName>
    </submittedName>
</protein>
<evidence type="ECO:0000313" key="3">
    <source>
        <dbReference type="Proteomes" id="UP000509367"/>
    </source>
</evidence>
<organism evidence="2 3">
    <name type="scientific">Oricola thermophila</name>
    <dbReference type="NCBI Taxonomy" id="2742145"/>
    <lineage>
        <taxon>Bacteria</taxon>
        <taxon>Pseudomonadati</taxon>
        <taxon>Pseudomonadota</taxon>
        <taxon>Alphaproteobacteria</taxon>
        <taxon>Hyphomicrobiales</taxon>
        <taxon>Ahrensiaceae</taxon>
        <taxon>Oricola</taxon>
    </lineage>
</organism>
<dbReference type="Proteomes" id="UP000509367">
    <property type="component" value="Chromosome"/>
</dbReference>
<dbReference type="RefSeq" id="WP_175275762.1">
    <property type="nucleotide sequence ID" value="NZ_CP054836.1"/>
</dbReference>